<evidence type="ECO:0008006" key="3">
    <source>
        <dbReference type="Google" id="ProtNLM"/>
    </source>
</evidence>
<evidence type="ECO:0000313" key="1">
    <source>
        <dbReference type="EMBL" id="WZC47837.1"/>
    </source>
</evidence>
<dbReference type="EMBL" id="CP150951">
    <property type="protein sequence ID" value="WZC47837.1"/>
    <property type="molecule type" value="Genomic_DNA"/>
</dbReference>
<sequence length="121" mass="12651">MVRNFAIHCKWVLVGALIVALAAVGFAHRVIATEMTPELAAYVAGGGSLSDLCGTTSGSGETPVPHCEACRIADSFVLSQAGCAGTSQRIAKIYAFDFIAKRLAESGRLDNARMVRAPPQA</sequence>
<reference evidence="2" key="1">
    <citation type="submission" date="2024-04" db="EMBL/GenBank/DDBJ databases">
        <title>Phylogenomic analyses of a clade within the roseobacter group suggest taxonomic reassignments of species of the genera Aestuariivita, Citreicella, Loktanella, Nautella, Pelagibaca, Ruegeria, Thalassobius, Thiobacimonas and Tropicibacter, and the proposal o.</title>
        <authorList>
            <person name="Jeon C.O."/>
        </authorList>
    </citation>
    <scope>NUCLEOTIDE SEQUENCE [LARGE SCALE GENOMIC DNA]</scope>
    <source>
        <strain evidence="2">BS5-3</strain>
    </source>
</reference>
<gene>
    <name evidence="1" type="ORF">AABB29_13155</name>
</gene>
<proteinExistence type="predicted"/>
<organism evidence="1 2">
    <name type="scientific">Yoonia phaeophyticola</name>
    <dbReference type="NCBI Taxonomy" id="3137369"/>
    <lineage>
        <taxon>Bacteria</taxon>
        <taxon>Pseudomonadati</taxon>
        <taxon>Pseudomonadota</taxon>
        <taxon>Alphaproteobacteria</taxon>
        <taxon>Rhodobacterales</taxon>
        <taxon>Paracoccaceae</taxon>
        <taxon>Yoonia</taxon>
    </lineage>
</organism>
<keyword evidence="2" id="KW-1185">Reference proteome</keyword>
<dbReference type="RefSeq" id="WP_341365957.1">
    <property type="nucleotide sequence ID" value="NZ_CP150951.2"/>
</dbReference>
<dbReference type="Proteomes" id="UP001440612">
    <property type="component" value="Chromosome"/>
</dbReference>
<name>A0ABZ2V5M8_9RHOB</name>
<protein>
    <recommendedName>
        <fullName evidence="3">DUF2946 domain-containing protein</fullName>
    </recommendedName>
</protein>
<accession>A0ABZ2V5M8</accession>
<evidence type="ECO:0000313" key="2">
    <source>
        <dbReference type="Proteomes" id="UP001440612"/>
    </source>
</evidence>